<evidence type="ECO:0000256" key="2">
    <source>
        <dbReference type="SAM" id="MobiDB-lite"/>
    </source>
</evidence>
<feature type="compositionally biased region" description="Basic and acidic residues" evidence="2">
    <location>
        <begin position="294"/>
        <end position="314"/>
    </location>
</feature>
<dbReference type="Proteomes" id="UP001341840">
    <property type="component" value="Unassembled WGS sequence"/>
</dbReference>
<dbReference type="PANTHER" id="PTHR33463:SF196">
    <property type="entry name" value="NB-ARC DOMAIN DISEASE RESISTANCE PROTEIN"/>
    <property type="match status" value="1"/>
</dbReference>
<dbReference type="SUPFAM" id="SSF52540">
    <property type="entry name" value="P-loop containing nucleoside triphosphate hydrolases"/>
    <property type="match status" value="1"/>
</dbReference>
<keyword evidence="5" id="KW-1185">Reference proteome</keyword>
<dbReference type="Gene3D" id="3.40.50.300">
    <property type="entry name" value="P-loop containing nucleotide triphosphate hydrolases"/>
    <property type="match status" value="1"/>
</dbReference>
<comment type="caution">
    <text evidence="4">The sequence shown here is derived from an EMBL/GenBank/DDBJ whole genome shotgun (WGS) entry which is preliminary data.</text>
</comment>
<dbReference type="EMBL" id="JASCZI010092440">
    <property type="protein sequence ID" value="MED6152369.1"/>
    <property type="molecule type" value="Genomic_DNA"/>
</dbReference>
<evidence type="ECO:0000256" key="1">
    <source>
        <dbReference type="ARBA" id="ARBA00022821"/>
    </source>
</evidence>
<feature type="non-terminal residue" evidence="4">
    <location>
        <position position="314"/>
    </location>
</feature>
<dbReference type="InterPro" id="IPR027417">
    <property type="entry name" value="P-loop_NTPase"/>
</dbReference>
<feature type="region of interest" description="Disordered" evidence="2">
    <location>
        <begin position="291"/>
        <end position="314"/>
    </location>
</feature>
<keyword evidence="1" id="KW-0611">Plant defense</keyword>
<evidence type="ECO:0000313" key="5">
    <source>
        <dbReference type="Proteomes" id="UP001341840"/>
    </source>
</evidence>
<name>A0ABU6TV30_9FABA</name>
<proteinExistence type="predicted"/>
<accession>A0ABU6TV30</accession>
<dbReference type="InterPro" id="IPR002182">
    <property type="entry name" value="NB-ARC"/>
</dbReference>
<organism evidence="4 5">
    <name type="scientific">Stylosanthes scabra</name>
    <dbReference type="NCBI Taxonomy" id="79078"/>
    <lineage>
        <taxon>Eukaryota</taxon>
        <taxon>Viridiplantae</taxon>
        <taxon>Streptophyta</taxon>
        <taxon>Embryophyta</taxon>
        <taxon>Tracheophyta</taxon>
        <taxon>Spermatophyta</taxon>
        <taxon>Magnoliopsida</taxon>
        <taxon>eudicotyledons</taxon>
        <taxon>Gunneridae</taxon>
        <taxon>Pentapetalae</taxon>
        <taxon>rosids</taxon>
        <taxon>fabids</taxon>
        <taxon>Fabales</taxon>
        <taxon>Fabaceae</taxon>
        <taxon>Papilionoideae</taxon>
        <taxon>50 kb inversion clade</taxon>
        <taxon>dalbergioids sensu lato</taxon>
        <taxon>Dalbergieae</taxon>
        <taxon>Pterocarpus clade</taxon>
        <taxon>Stylosanthes</taxon>
    </lineage>
</organism>
<evidence type="ECO:0000313" key="4">
    <source>
        <dbReference type="EMBL" id="MED6152369.1"/>
    </source>
</evidence>
<feature type="domain" description="NB-ARC" evidence="3">
    <location>
        <begin position="174"/>
        <end position="294"/>
    </location>
</feature>
<dbReference type="InterPro" id="IPR050905">
    <property type="entry name" value="Plant_NBS-LRR"/>
</dbReference>
<reference evidence="4 5" key="1">
    <citation type="journal article" date="2023" name="Plants (Basel)">
        <title>Bridging the Gap: Combining Genomics and Transcriptomics Approaches to Understand Stylosanthes scabra, an Orphan Legume from the Brazilian Caatinga.</title>
        <authorList>
            <person name="Ferreira-Neto J.R.C."/>
            <person name="da Silva M.D."/>
            <person name="Binneck E."/>
            <person name="de Melo N.F."/>
            <person name="da Silva R.H."/>
            <person name="de Melo A.L.T.M."/>
            <person name="Pandolfi V."/>
            <person name="Bustamante F.O."/>
            <person name="Brasileiro-Vidal A.C."/>
            <person name="Benko-Iseppon A.M."/>
        </authorList>
    </citation>
    <scope>NUCLEOTIDE SEQUENCE [LARGE SCALE GENOMIC DNA]</scope>
    <source>
        <tissue evidence="4">Leaves</tissue>
    </source>
</reference>
<gene>
    <name evidence="4" type="ORF">PIB30_091356</name>
</gene>
<dbReference type="PANTHER" id="PTHR33463">
    <property type="entry name" value="NB-ARC DOMAIN-CONTAINING PROTEIN-RELATED"/>
    <property type="match status" value="1"/>
</dbReference>
<dbReference type="PRINTS" id="PR00364">
    <property type="entry name" value="DISEASERSIST"/>
</dbReference>
<sequence>MANLLFKPVEKVIDLLVEASYRQLDYIINYKGHVEDLKELIKTLKSHQKTVDEQVKLADDNANDINEDAKLWLERVKTRLEESREFDDDESLKSMTSLFGGGCSNGALPFLWHRRQLGRKAKKILAPAIEKLNNEASNYSGTISHPPDLKFGDSNPSDGNYLELESRKGIIKDIMELLKDSTVSMVGVYGRSGVGKTSLIKKIAEDGGNISKSFDKVILAIVKKDPDLQKVQQDIADGLRLTFENEGDTGRAARLRKSLKEKNVLLILDDLWDKLDLNKIGIPFADDDVSTHVTAKERKDSSRKKEGEEDVSSH</sequence>
<evidence type="ECO:0000259" key="3">
    <source>
        <dbReference type="Pfam" id="PF00931"/>
    </source>
</evidence>
<dbReference type="Pfam" id="PF00931">
    <property type="entry name" value="NB-ARC"/>
    <property type="match status" value="1"/>
</dbReference>
<protein>
    <recommendedName>
        <fullName evidence="3">NB-ARC domain-containing protein</fullName>
    </recommendedName>
</protein>